<evidence type="ECO:0000256" key="1">
    <source>
        <dbReference type="ARBA" id="ARBA00022801"/>
    </source>
</evidence>
<dbReference type="EMBL" id="CH991548">
    <property type="protein sequence ID" value="EDQ90141.1"/>
    <property type="molecule type" value="Genomic_DNA"/>
</dbReference>
<organism evidence="5 6">
    <name type="scientific">Monosiga brevicollis</name>
    <name type="common">Choanoflagellate</name>
    <dbReference type="NCBI Taxonomy" id="81824"/>
    <lineage>
        <taxon>Eukaryota</taxon>
        <taxon>Choanoflagellata</taxon>
        <taxon>Craspedida</taxon>
        <taxon>Salpingoecidae</taxon>
        <taxon>Monosiga</taxon>
    </lineage>
</organism>
<dbReference type="PANTHER" id="PTHR47572:SF4">
    <property type="entry name" value="LACTONASE DRP35"/>
    <property type="match status" value="1"/>
</dbReference>
<evidence type="ECO:0000259" key="4">
    <source>
        <dbReference type="Pfam" id="PF08450"/>
    </source>
</evidence>
<dbReference type="InterPro" id="IPR011042">
    <property type="entry name" value="6-blade_b-propeller_TolB-like"/>
</dbReference>
<dbReference type="InterPro" id="IPR013658">
    <property type="entry name" value="SGL"/>
</dbReference>
<proteinExistence type="predicted"/>
<keyword evidence="1" id="KW-0378">Hydrolase</keyword>
<dbReference type="AlphaFoldDB" id="A9UX26"/>
<feature type="compositionally biased region" description="Low complexity" evidence="2">
    <location>
        <begin position="46"/>
        <end position="66"/>
    </location>
</feature>
<sequence length="408" mass="43913">MKVASASSTAPVVQVWLAVAVTSIVTAYLLIALPSTLPDSIVHKPASAASDSRTTTAATTTTTTAAPMPIPVEPTPQALYVGSLIEEVTGFADLFAETELRVHVRGLKWAEGPTWVPAGARILTSVPTTQDQVIFSDTKTNIMHYFIPATGKSGPFLTPSGCYESNDVPCDSHGARRVILLVNGTIIPLAEKYRGARLNSPNDLTLDAEGNIFFTDPSYGFNDRELDTRRELRENNVFKIPSAYIKASSHNCWIGPRIRPIRRYLAGKSTLDPVKLRLTGLDTPLFRPNGIYAHNQKLYIANCIPDNQGYWVVCETVSANGMATCEPFAQEHVRSGVKAIGAADGLKVDSEGRLWATAAGGVHVFAPDGTRLGMVRTDKKTGNLAFGGDGRLYLTVDDVLASIALVLT</sequence>
<reference evidence="5 6" key="1">
    <citation type="journal article" date="2008" name="Nature">
        <title>The genome of the choanoflagellate Monosiga brevicollis and the origin of metazoans.</title>
        <authorList>
            <consortium name="JGI Sequencing"/>
            <person name="King N."/>
            <person name="Westbrook M.J."/>
            <person name="Young S.L."/>
            <person name="Kuo A."/>
            <person name="Abedin M."/>
            <person name="Chapman J."/>
            <person name="Fairclough S."/>
            <person name="Hellsten U."/>
            <person name="Isogai Y."/>
            <person name="Letunic I."/>
            <person name="Marr M."/>
            <person name="Pincus D."/>
            <person name="Putnam N."/>
            <person name="Rokas A."/>
            <person name="Wright K.J."/>
            <person name="Zuzow R."/>
            <person name="Dirks W."/>
            <person name="Good M."/>
            <person name="Goodstein D."/>
            <person name="Lemons D."/>
            <person name="Li W."/>
            <person name="Lyons J.B."/>
            <person name="Morris A."/>
            <person name="Nichols S."/>
            <person name="Richter D.J."/>
            <person name="Salamov A."/>
            <person name="Bork P."/>
            <person name="Lim W.A."/>
            <person name="Manning G."/>
            <person name="Miller W.T."/>
            <person name="McGinnis W."/>
            <person name="Shapiro H."/>
            <person name="Tjian R."/>
            <person name="Grigoriev I.V."/>
            <person name="Rokhsar D."/>
        </authorList>
    </citation>
    <scope>NUCLEOTIDE SEQUENCE [LARGE SCALE GENOMIC DNA]</scope>
    <source>
        <strain evidence="6">MX1 / ATCC 50154</strain>
    </source>
</reference>
<feature type="domain" description="SMP-30/Gluconolactonase/LRE-like region" evidence="4">
    <location>
        <begin position="335"/>
        <end position="395"/>
    </location>
</feature>
<keyword evidence="3" id="KW-0812">Transmembrane</keyword>
<keyword evidence="3" id="KW-0472">Membrane</keyword>
<dbReference type="KEGG" id="mbr:MONBRDRAFT_24651"/>
<feature type="transmembrane region" description="Helical" evidence="3">
    <location>
        <begin position="12"/>
        <end position="33"/>
    </location>
</feature>
<dbReference type="SUPFAM" id="SSF63829">
    <property type="entry name" value="Calcium-dependent phosphotriesterase"/>
    <property type="match status" value="1"/>
</dbReference>
<evidence type="ECO:0000313" key="5">
    <source>
        <dbReference type="EMBL" id="EDQ90141.1"/>
    </source>
</evidence>
<dbReference type="InParanoid" id="A9UX26"/>
<dbReference type="Pfam" id="PF08450">
    <property type="entry name" value="SGL"/>
    <property type="match status" value="1"/>
</dbReference>
<dbReference type="InterPro" id="IPR051262">
    <property type="entry name" value="SMP-30/CGR1_Lactonase"/>
</dbReference>
<feature type="region of interest" description="Disordered" evidence="2">
    <location>
        <begin position="46"/>
        <end position="69"/>
    </location>
</feature>
<keyword evidence="3" id="KW-1133">Transmembrane helix</keyword>
<dbReference type="GeneID" id="5890083"/>
<evidence type="ECO:0000313" key="6">
    <source>
        <dbReference type="Proteomes" id="UP000001357"/>
    </source>
</evidence>
<accession>A9UX26</accession>
<dbReference type="Gene3D" id="2.120.10.30">
    <property type="entry name" value="TolB, C-terminal domain"/>
    <property type="match status" value="2"/>
</dbReference>
<protein>
    <recommendedName>
        <fullName evidence="4">SMP-30/Gluconolactonase/LRE-like region domain-containing protein</fullName>
    </recommendedName>
</protein>
<dbReference type="Proteomes" id="UP000001357">
    <property type="component" value="Unassembled WGS sequence"/>
</dbReference>
<evidence type="ECO:0000256" key="3">
    <source>
        <dbReference type="SAM" id="Phobius"/>
    </source>
</evidence>
<dbReference type="GO" id="GO:0004341">
    <property type="term" value="F:gluconolactonase activity"/>
    <property type="evidence" value="ECO:0000318"/>
    <property type="project" value="GO_Central"/>
</dbReference>
<dbReference type="PANTHER" id="PTHR47572">
    <property type="entry name" value="LIPOPROTEIN-RELATED"/>
    <property type="match status" value="1"/>
</dbReference>
<name>A9UX26_MONBE</name>
<dbReference type="RefSeq" id="XP_001744908.1">
    <property type="nucleotide sequence ID" value="XM_001744856.1"/>
</dbReference>
<keyword evidence="6" id="KW-1185">Reference proteome</keyword>
<evidence type="ECO:0000256" key="2">
    <source>
        <dbReference type="SAM" id="MobiDB-lite"/>
    </source>
</evidence>
<gene>
    <name evidence="5" type="ORF">MONBRDRAFT_24651</name>
</gene>